<organism evidence="1 2">
    <name type="scientific">Lecanicillium saksenae</name>
    <dbReference type="NCBI Taxonomy" id="468837"/>
    <lineage>
        <taxon>Eukaryota</taxon>
        <taxon>Fungi</taxon>
        <taxon>Dikarya</taxon>
        <taxon>Ascomycota</taxon>
        <taxon>Pezizomycotina</taxon>
        <taxon>Sordariomycetes</taxon>
        <taxon>Hypocreomycetidae</taxon>
        <taxon>Hypocreales</taxon>
        <taxon>Cordycipitaceae</taxon>
        <taxon>Lecanicillium</taxon>
    </lineage>
</organism>
<accession>A0ACC1QSV9</accession>
<dbReference type="EMBL" id="JANAKD010000714">
    <property type="protein sequence ID" value="KAJ3489899.1"/>
    <property type="molecule type" value="Genomic_DNA"/>
</dbReference>
<keyword evidence="2" id="KW-1185">Reference proteome</keyword>
<comment type="caution">
    <text evidence="1">The sequence shown here is derived from an EMBL/GenBank/DDBJ whole genome shotgun (WGS) entry which is preliminary data.</text>
</comment>
<dbReference type="Proteomes" id="UP001148737">
    <property type="component" value="Unassembled WGS sequence"/>
</dbReference>
<sequence length="272" mass="30879">MSRLIDRIPQPEKMLEKKIIVLSRSRTGTFSIYQSLQMLGYKPYHMYECVMSGYTHMSLLNEALRNKYLGEGKPYDKADFDKWLAAYDTIVEIPAYFVEEFIEYYPNAKFILTERDLTAWERSMGHIVSSVTQACHSFPLNVVRKIDGPVAAFIDVNDTFWQVIFHGRGPKAGMELAKADNANDSELIRRLVPKDQLLAVKLEDGWGWEQMCPFLGIPIPKEKYPRGNAPAEFDKLLGGFVGDRLTAAGLKVLGTVVVPAVAIGAWFYTKQR</sequence>
<evidence type="ECO:0000313" key="2">
    <source>
        <dbReference type="Proteomes" id="UP001148737"/>
    </source>
</evidence>
<protein>
    <submittedName>
        <fullName evidence="1">Uncharacterized protein</fullName>
    </submittedName>
</protein>
<reference evidence="1" key="1">
    <citation type="submission" date="2022-07" db="EMBL/GenBank/DDBJ databases">
        <title>Genome Sequence of Lecanicillium saksenae.</title>
        <authorList>
            <person name="Buettner E."/>
        </authorList>
    </citation>
    <scope>NUCLEOTIDE SEQUENCE</scope>
    <source>
        <strain evidence="1">VT-O1</strain>
    </source>
</reference>
<name>A0ACC1QSV9_9HYPO</name>
<evidence type="ECO:0000313" key="1">
    <source>
        <dbReference type="EMBL" id="KAJ3489899.1"/>
    </source>
</evidence>
<proteinExistence type="predicted"/>
<gene>
    <name evidence="1" type="ORF">NLG97_g5899</name>
</gene>